<keyword evidence="2" id="KW-1185">Reference proteome</keyword>
<dbReference type="EMBL" id="FOPC01000007">
    <property type="protein sequence ID" value="SFG75568.1"/>
    <property type="molecule type" value="Genomic_DNA"/>
</dbReference>
<organism evidence="1 2">
    <name type="scientific">Algoriphagus hitonicola</name>
    <dbReference type="NCBI Taxonomy" id="435880"/>
    <lineage>
        <taxon>Bacteria</taxon>
        <taxon>Pseudomonadati</taxon>
        <taxon>Bacteroidota</taxon>
        <taxon>Cytophagia</taxon>
        <taxon>Cytophagales</taxon>
        <taxon>Cyclobacteriaceae</taxon>
        <taxon>Algoriphagus</taxon>
    </lineage>
</organism>
<dbReference type="RefSeq" id="WP_092791772.1">
    <property type="nucleotide sequence ID" value="NZ_FOPC01000007.1"/>
</dbReference>
<accession>A0A1I2UEV5</accession>
<proteinExistence type="predicted"/>
<dbReference type="Proteomes" id="UP000199642">
    <property type="component" value="Unassembled WGS sequence"/>
</dbReference>
<reference evidence="2" key="1">
    <citation type="submission" date="2016-10" db="EMBL/GenBank/DDBJ databases">
        <authorList>
            <person name="Varghese N."/>
            <person name="Submissions S."/>
        </authorList>
    </citation>
    <scope>NUCLEOTIDE SEQUENCE [LARGE SCALE GENOMIC DNA]</scope>
    <source>
        <strain evidence="2">DSM 19315</strain>
    </source>
</reference>
<dbReference type="AlphaFoldDB" id="A0A1I2UEV5"/>
<evidence type="ECO:0000313" key="1">
    <source>
        <dbReference type="EMBL" id="SFG75568.1"/>
    </source>
</evidence>
<sequence>MKRYLQHLLKDIRSAHRPENYFEKEKHSAKSDEDELKEHFAEVDRFLNLEAEPTFSNYCGLEKEIFPPSDYYGLDELQQVNFEFRQMLKSWNLGIDLPKNLPKERVYDLMLGILDHPVLISEYGFFHFDFCTGNPEGCELDEYCSCLE</sequence>
<gene>
    <name evidence="1" type="ORF">SAMN04487988_107207</name>
</gene>
<dbReference type="STRING" id="435880.SAMN04487988_107207"/>
<protein>
    <submittedName>
        <fullName evidence="1">Uncharacterized protein</fullName>
    </submittedName>
</protein>
<dbReference type="OrthoDB" id="1441229at2"/>
<evidence type="ECO:0000313" key="2">
    <source>
        <dbReference type="Proteomes" id="UP000199642"/>
    </source>
</evidence>
<name>A0A1I2UEV5_9BACT</name>